<accession>A0A7V5H311</accession>
<evidence type="ECO:0000313" key="2">
    <source>
        <dbReference type="EMBL" id="HHE54605.1"/>
    </source>
</evidence>
<dbReference type="PANTHER" id="PTHR42915">
    <property type="entry name" value="HYPOTHETICAL 460 KDA PROTEIN IN FEUA-SIGW INTERGENIC REGION [PRECURSOR]"/>
    <property type="match status" value="1"/>
</dbReference>
<sequence length="116" mass="13693">FDLPGIKLNEAKFTPVSMPGKALRPKYENESCQGLRINLTDRLTFKPFKTGVLIVKAIHDLYPEQFSWRKSHFDRLCGTDQVRLYIEGNKSLQPLFDKWQKEVEAFDRLRQPYLLY</sequence>
<dbReference type="GO" id="GO:0033922">
    <property type="term" value="F:peptidoglycan beta-N-acetylmuramidase activity"/>
    <property type="evidence" value="ECO:0007669"/>
    <property type="project" value="InterPro"/>
</dbReference>
<feature type="non-terminal residue" evidence="2">
    <location>
        <position position="1"/>
    </location>
</feature>
<gene>
    <name evidence="2" type="ORF">ENL21_02405</name>
</gene>
<dbReference type="InterPro" id="IPR048503">
    <property type="entry name" value="NamZ_C"/>
</dbReference>
<protein>
    <submittedName>
        <fullName evidence="2">DUF1343 domain-containing protein</fullName>
    </submittedName>
</protein>
<evidence type="ECO:0000259" key="1">
    <source>
        <dbReference type="Pfam" id="PF20732"/>
    </source>
</evidence>
<dbReference type="Proteomes" id="UP000886111">
    <property type="component" value="Unassembled WGS sequence"/>
</dbReference>
<feature type="domain" description="Peptidoglycan beta-N-acetylmuramidase NamZ C-terminal" evidence="1">
    <location>
        <begin position="2"/>
        <end position="116"/>
    </location>
</feature>
<organism evidence="2">
    <name type="scientific">Caldithrix abyssi</name>
    <dbReference type="NCBI Taxonomy" id="187145"/>
    <lineage>
        <taxon>Bacteria</taxon>
        <taxon>Pseudomonadati</taxon>
        <taxon>Calditrichota</taxon>
        <taxon>Calditrichia</taxon>
        <taxon>Calditrichales</taxon>
        <taxon>Calditrichaceae</taxon>
        <taxon>Caldithrix</taxon>
    </lineage>
</organism>
<dbReference type="AlphaFoldDB" id="A0A7V5H311"/>
<dbReference type="Gene3D" id="3.90.1150.140">
    <property type="match status" value="1"/>
</dbReference>
<reference evidence="2" key="1">
    <citation type="journal article" date="2020" name="mSystems">
        <title>Genome- and Community-Level Interaction Insights into Carbon Utilization and Element Cycling Functions of Hydrothermarchaeota in Hydrothermal Sediment.</title>
        <authorList>
            <person name="Zhou Z."/>
            <person name="Liu Y."/>
            <person name="Xu W."/>
            <person name="Pan J."/>
            <person name="Luo Z.H."/>
            <person name="Li M."/>
        </authorList>
    </citation>
    <scope>NUCLEOTIDE SEQUENCE [LARGE SCALE GENOMIC DNA]</scope>
    <source>
        <strain evidence="2">HyVt-76</strain>
    </source>
</reference>
<dbReference type="Pfam" id="PF20732">
    <property type="entry name" value="NamZ_C"/>
    <property type="match status" value="1"/>
</dbReference>
<name>A0A7V5H311_CALAY</name>
<proteinExistence type="predicted"/>
<comment type="caution">
    <text evidence="2">The sequence shown here is derived from an EMBL/GenBank/DDBJ whole genome shotgun (WGS) entry which is preliminary data.</text>
</comment>
<dbReference type="PANTHER" id="PTHR42915:SF1">
    <property type="entry name" value="PEPTIDOGLYCAN BETA-N-ACETYLMURAMIDASE NAMZ"/>
    <property type="match status" value="1"/>
</dbReference>
<dbReference type="InterPro" id="IPR008302">
    <property type="entry name" value="NamZ"/>
</dbReference>
<dbReference type="EMBL" id="DRTD01000177">
    <property type="protein sequence ID" value="HHE54605.1"/>
    <property type="molecule type" value="Genomic_DNA"/>
</dbReference>